<dbReference type="AlphaFoldDB" id="A0A5C6B7I1"/>
<dbReference type="Proteomes" id="UP000320176">
    <property type="component" value="Unassembled WGS sequence"/>
</dbReference>
<evidence type="ECO:0000313" key="2">
    <source>
        <dbReference type="EMBL" id="TWU07431.1"/>
    </source>
</evidence>
<dbReference type="EMBL" id="SJPN01000001">
    <property type="protein sequence ID" value="TWU07431.1"/>
    <property type="molecule type" value="Genomic_DNA"/>
</dbReference>
<feature type="region of interest" description="Disordered" evidence="1">
    <location>
        <begin position="74"/>
        <end position="94"/>
    </location>
</feature>
<proteinExistence type="predicted"/>
<name>A0A5C6B7I1_9BACT</name>
<evidence type="ECO:0000256" key="1">
    <source>
        <dbReference type="SAM" id="MobiDB-lite"/>
    </source>
</evidence>
<reference evidence="2 3" key="1">
    <citation type="submission" date="2019-02" db="EMBL/GenBank/DDBJ databases">
        <title>Deep-cultivation of Planctomycetes and their phenomic and genomic characterization uncovers novel biology.</title>
        <authorList>
            <person name="Wiegand S."/>
            <person name="Jogler M."/>
            <person name="Boedeker C."/>
            <person name="Pinto D."/>
            <person name="Vollmers J."/>
            <person name="Rivas-Marin E."/>
            <person name="Kohn T."/>
            <person name="Peeters S.H."/>
            <person name="Heuer A."/>
            <person name="Rast P."/>
            <person name="Oberbeckmann S."/>
            <person name="Bunk B."/>
            <person name="Jeske O."/>
            <person name="Meyerdierks A."/>
            <person name="Storesund J.E."/>
            <person name="Kallscheuer N."/>
            <person name="Luecker S."/>
            <person name="Lage O.M."/>
            <person name="Pohl T."/>
            <person name="Merkel B.J."/>
            <person name="Hornburger P."/>
            <person name="Mueller R.-W."/>
            <person name="Bruemmer F."/>
            <person name="Labrenz M."/>
            <person name="Spormann A.M."/>
            <person name="Op Den Camp H."/>
            <person name="Overmann J."/>
            <person name="Amann R."/>
            <person name="Jetten M.S.M."/>
            <person name="Mascher T."/>
            <person name="Medema M.H."/>
            <person name="Devos D.P."/>
            <person name="Kaster A.-K."/>
            <person name="Ovreas L."/>
            <person name="Rohde M."/>
            <person name="Galperin M.Y."/>
            <person name="Jogler C."/>
        </authorList>
    </citation>
    <scope>NUCLEOTIDE SEQUENCE [LARGE SCALE GENOMIC DNA]</scope>
    <source>
        <strain evidence="2 3">Pla52n</strain>
    </source>
</reference>
<keyword evidence="3" id="KW-1185">Reference proteome</keyword>
<organism evidence="2 3">
    <name type="scientific">Stieleria varia</name>
    <dbReference type="NCBI Taxonomy" id="2528005"/>
    <lineage>
        <taxon>Bacteria</taxon>
        <taxon>Pseudomonadati</taxon>
        <taxon>Planctomycetota</taxon>
        <taxon>Planctomycetia</taxon>
        <taxon>Pirellulales</taxon>
        <taxon>Pirellulaceae</taxon>
        <taxon>Stieleria</taxon>
    </lineage>
</organism>
<accession>A0A5C6B7I1</accession>
<evidence type="ECO:0000313" key="3">
    <source>
        <dbReference type="Proteomes" id="UP000320176"/>
    </source>
</evidence>
<protein>
    <submittedName>
        <fullName evidence="2">Uncharacterized protein</fullName>
    </submittedName>
</protein>
<feature type="compositionally biased region" description="Basic and acidic residues" evidence="1">
    <location>
        <begin position="19"/>
        <end position="33"/>
    </location>
</feature>
<comment type="caution">
    <text evidence="2">The sequence shown here is derived from an EMBL/GenBank/DDBJ whole genome shotgun (WGS) entry which is preliminary data.</text>
</comment>
<feature type="region of interest" description="Disordered" evidence="1">
    <location>
        <begin position="14"/>
        <end position="34"/>
    </location>
</feature>
<gene>
    <name evidence="2" type="ORF">Pla52n_00040</name>
</gene>
<sequence>MLGLDSVGRYSTSLAKASHHVDQRKQNASRDRSLTQITKGASDIHSSKVPCPCNPCTSWSPGFSRSALHWALHSPSHPHLPPKNPGNPRGSVSRDVRSTIVARLSKSIAFSAVRCRLGESNDNPQAGTYSSQSLSETLTRRAKRAVPPCVFNKQAAPISRHAIENVRFSHLYSATRRHPTRRIYV</sequence>